<sequence length="357" mass="40461">MPGPWLSLLPVTDPPTVSNLTSSSSAPPSPTITSSSTSSSHGFVTSKPLPLPWPKFKSQNSNRPHNHNHHPTPNSILRPLISQTRPKVKKSITTHILSPCSALCLKPLFEQSCHFQKQQRNLLHEAQHRQGFEIRPLQVCDIDKVKELHHATLPVSYPTSFFCNLLMSQPHDLALVATLPSDLPAGYFDLQQPNMPNPSHFHHHPHQHLLHHVTSPLSGRKPLSLDVVGCITASKRINEIRILTLCVDDHYRRHGVAAMLLRELVSILKIKNDGLNNKLRLSLHVQATNKVARWFYRKEGFKFLTFKKDYYLLHQLKPLDPDLKKEPDSASNSNNSDEEEFEKDEADTDAWFLVLDL</sequence>
<keyword evidence="4" id="KW-0156">Chromatin regulator</keyword>
<dbReference type="AlphaFoldDB" id="A0A9P6TGN5"/>
<protein>
    <recommendedName>
        <fullName evidence="8">N-alpha-acetyltransferase 60</fullName>
        <ecNumber evidence="7">2.3.1.259</ecNumber>
        <ecNumber evidence="1">2.3.1.48</ecNumber>
    </recommendedName>
</protein>
<dbReference type="InterPro" id="IPR000182">
    <property type="entry name" value="GNAT_dom"/>
</dbReference>
<keyword evidence="3" id="KW-0159">Chromosome partition</keyword>
<evidence type="ECO:0000256" key="7">
    <source>
        <dbReference type="ARBA" id="ARBA00026111"/>
    </source>
</evidence>
<feature type="region of interest" description="Disordered" evidence="11">
    <location>
        <begin position="1"/>
        <end position="77"/>
    </location>
</feature>
<comment type="catalytic activity">
    <reaction evidence="10">
        <text>N-terminal L-methionyl-[transmembrane protein] + acetyl-CoA = N-terminal N(alpha)-acetyl-L-methionyl-[transmembrane protein] + CoA + H(+)</text>
        <dbReference type="Rhea" id="RHEA:50604"/>
        <dbReference type="Rhea" id="RHEA-COMP:12745"/>
        <dbReference type="Rhea" id="RHEA-COMP:12746"/>
        <dbReference type="ChEBI" id="CHEBI:15378"/>
        <dbReference type="ChEBI" id="CHEBI:57287"/>
        <dbReference type="ChEBI" id="CHEBI:57288"/>
        <dbReference type="ChEBI" id="CHEBI:64731"/>
        <dbReference type="ChEBI" id="CHEBI:133414"/>
        <dbReference type="EC" id="2.3.1.259"/>
    </reaction>
</comment>
<dbReference type="EC" id="2.3.1.259" evidence="7"/>
<dbReference type="GO" id="GO:0120518">
    <property type="term" value="F:protein N-terminal-methionine acetyltransferase activity"/>
    <property type="evidence" value="ECO:0007669"/>
    <property type="project" value="UniProtKB-EC"/>
</dbReference>
<dbReference type="PANTHER" id="PTHR14744">
    <property type="entry name" value="N-ALPHA-ACETYLTRANSFERASE 60"/>
    <property type="match status" value="1"/>
</dbReference>
<comment type="similarity">
    <text evidence="6">Belongs to the acetyltransferase family. NAA60 subfamily.</text>
</comment>
<dbReference type="CDD" id="cd04301">
    <property type="entry name" value="NAT_SF"/>
    <property type="match status" value="1"/>
</dbReference>
<evidence type="ECO:0000256" key="1">
    <source>
        <dbReference type="ARBA" id="ARBA00013184"/>
    </source>
</evidence>
<comment type="caution">
    <text evidence="13">The sequence shown here is derived from an EMBL/GenBank/DDBJ whole genome shotgun (WGS) entry which is preliminary data.</text>
</comment>
<keyword evidence="2" id="KW-0808">Transferase</keyword>
<dbReference type="GO" id="GO:0000139">
    <property type="term" value="C:Golgi membrane"/>
    <property type="evidence" value="ECO:0007669"/>
    <property type="project" value="TreeGrafter"/>
</dbReference>
<evidence type="ECO:0000256" key="2">
    <source>
        <dbReference type="ARBA" id="ARBA00022679"/>
    </source>
</evidence>
<dbReference type="PROSITE" id="PS51186">
    <property type="entry name" value="GNAT"/>
    <property type="match status" value="1"/>
</dbReference>
<evidence type="ECO:0000256" key="10">
    <source>
        <dbReference type="ARBA" id="ARBA00048848"/>
    </source>
</evidence>
<organism evidence="13 14">
    <name type="scientific">Cronartium quercuum f. sp. fusiforme G11</name>
    <dbReference type="NCBI Taxonomy" id="708437"/>
    <lineage>
        <taxon>Eukaryota</taxon>
        <taxon>Fungi</taxon>
        <taxon>Dikarya</taxon>
        <taxon>Basidiomycota</taxon>
        <taxon>Pucciniomycotina</taxon>
        <taxon>Pucciniomycetes</taxon>
        <taxon>Pucciniales</taxon>
        <taxon>Coleosporiaceae</taxon>
        <taxon>Cronartium</taxon>
    </lineage>
</organism>
<dbReference type="Proteomes" id="UP000886653">
    <property type="component" value="Unassembled WGS sequence"/>
</dbReference>
<dbReference type="EC" id="2.3.1.48" evidence="1"/>
<accession>A0A9P6TGN5</accession>
<dbReference type="GO" id="GO:0004402">
    <property type="term" value="F:histone acetyltransferase activity"/>
    <property type="evidence" value="ECO:0007669"/>
    <property type="project" value="TreeGrafter"/>
</dbReference>
<feature type="compositionally biased region" description="Low complexity" evidence="11">
    <location>
        <begin position="14"/>
        <end position="40"/>
    </location>
</feature>
<evidence type="ECO:0000259" key="12">
    <source>
        <dbReference type="PROSITE" id="PS51186"/>
    </source>
</evidence>
<evidence type="ECO:0000256" key="8">
    <source>
        <dbReference type="ARBA" id="ARBA00026144"/>
    </source>
</evidence>
<dbReference type="EMBL" id="MU167214">
    <property type="protein sequence ID" value="KAG0151194.1"/>
    <property type="molecule type" value="Genomic_DNA"/>
</dbReference>
<feature type="compositionally biased region" description="Acidic residues" evidence="11">
    <location>
        <begin position="336"/>
        <end position="348"/>
    </location>
</feature>
<reference evidence="13" key="1">
    <citation type="submission" date="2013-11" db="EMBL/GenBank/DDBJ databases">
        <title>Genome sequence of the fusiform rust pathogen reveals effectors for host alternation and coevolution with pine.</title>
        <authorList>
            <consortium name="DOE Joint Genome Institute"/>
            <person name="Smith K."/>
            <person name="Pendleton A."/>
            <person name="Kubisiak T."/>
            <person name="Anderson C."/>
            <person name="Salamov A."/>
            <person name="Aerts A."/>
            <person name="Riley R."/>
            <person name="Clum A."/>
            <person name="Lindquist E."/>
            <person name="Ence D."/>
            <person name="Campbell M."/>
            <person name="Kronenberg Z."/>
            <person name="Feau N."/>
            <person name="Dhillon B."/>
            <person name="Hamelin R."/>
            <person name="Burleigh J."/>
            <person name="Smith J."/>
            <person name="Yandell M."/>
            <person name="Nelson C."/>
            <person name="Grigoriev I."/>
            <person name="Davis J."/>
        </authorList>
    </citation>
    <scope>NUCLEOTIDE SEQUENCE</scope>
    <source>
        <strain evidence="13">G11</strain>
    </source>
</reference>
<dbReference type="InterPro" id="IPR016181">
    <property type="entry name" value="Acyl_CoA_acyltransferase"/>
</dbReference>
<dbReference type="InterPro" id="IPR045141">
    <property type="entry name" value="NAA60-like"/>
</dbReference>
<dbReference type="GO" id="GO:0007059">
    <property type="term" value="P:chromosome segregation"/>
    <property type="evidence" value="ECO:0007669"/>
    <property type="project" value="UniProtKB-KW"/>
</dbReference>
<gene>
    <name evidence="13" type="ORF">CROQUDRAFT_57168</name>
</gene>
<dbReference type="SUPFAM" id="SSF55729">
    <property type="entry name" value="Acyl-CoA N-acyltransferases (Nat)"/>
    <property type="match status" value="1"/>
</dbReference>
<evidence type="ECO:0000256" key="9">
    <source>
        <dbReference type="ARBA" id="ARBA00048017"/>
    </source>
</evidence>
<evidence type="ECO:0000256" key="5">
    <source>
        <dbReference type="ARBA" id="ARBA00023315"/>
    </source>
</evidence>
<name>A0A9P6TGN5_9BASI</name>
<feature type="region of interest" description="Disordered" evidence="11">
    <location>
        <begin position="322"/>
        <end position="348"/>
    </location>
</feature>
<evidence type="ECO:0000256" key="11">
    <source>
        <dbReference type="SAM" id="MobiDB-lite"/>
    </source>
</evidence>
<evidence type="ECO:0000256" key="4">
    <source>
        <dbReference type="ARBA" id="ARBA00022853"/>
    </source>
</evidence>
<dbReference type="OrthoDB" id="47374at2759"/>
<evidence type="ECO:0000256" key="3">
    <source>
        <dbReference type="ARBA" id="ARBA00022829"/>
    </source>
</evidence>
<keyword evidence="5" id="KW-0012">Acyltransferase</keyword>
<evidence type="ECO:0000313" key="14">
    <source>
        <dbReference type="Proteomes" id="UP000886653"/>
    </source>
</evidence>
<proteinExistence type="inferred from homology"/>
<keyword evidence="14" id="KW-1185">Reference proteome</keyword>
<comment type="catalytic activity">
    <reaction evidence="9">
        <text>L-lysyl-[protein] + acetyl-CoA = N(6)-acetyl-L-lysyl-[protein] + CoA + H(+)</text>
        <dbReference type="Rhea" id="RHEA:45948"/>
        <dbReference type="Rhea" id="RHEA-COMP:9752"/>
        <dbReference type="Rhea" id="RHEA-COMP:10731"/>
        <dbReference type="ChEBI" id="CHEBI:15378"/>
        <dbReference type="ChEBI" id="CHEBI:29969"/>
        <dbReference type="ChEBI" id="CHEBI:57287"/>
        <dbReference type="ChEBI" id="CHEBI:57288"/>
        <dbReference type="ChEBI" id="CHEBI:61930"/>
        <dbReference type="EC" id="2.3.1.48"/>
    </reaction>
</comment>
<evidence type="ECO:0000256" key="6">
    <source>
        <dbReference type="ARBA" id="ARBA00025774"/>
    </source>
</evidence>
<dbReference type="Pfam" id="PF13508">
    <property type="entry name" value="Acetyltransf_7"/>
    <property type="match status" value="1"/>
</dbReference>
<dbReference type="Gene3D" id="3.40.630.30">
    <property type="match status" value="1"/>
</dbReference>
<evidence type="ECO:0000313" key="13">
    <source>
        <dbReference type="EMBL" id="KAG0151194.1"/>
    </source>
</evidence>
<feature type="domain" description="N-acetyltransferase" evidence="12">
    <location>
        <begin position="132"/>
        <end position="322"/>
    </location>
</feature>
<dbReference type="PANTHER" id="PTHR14744:SF15">
    <property type="entry name" value="N-ALPHA-ACETYLTRANSFERASE 60"/>
    <property type="match status" value="1"/>
</dbReference>